<dbReference type="InterPro" id="IPR027379">
    <property type="entry name" value="CLS_N"/>
</dbReference>
<feature type="domain" description="Cardiolipin synthase N-terminal" evidence="8">
    <location>
        <begin position="24"/>
        <end position="70"/>
    </location>
</feature>
<evidence type="ECO:0000313" key="10">
    <source>
        <dbReference type="Proteomes" id="UP000537260"/>
    </source>
</evidence>
<evidence type="ECO:0008006" key="11">
    <source>
        <dbReference type="Google" id="ProtNLM"/>
    </source>
</evidence>
<keyword evidence="10" id="KW-1185">Reference proteome</keyword>
<keyword evidence="3 6" id="KW-0812">Transmembrane</keyword>
<dbReference type="Pfam" id="PF13396">
    <property type="entry name" value="PLDc_N"/>
    <property type="match status" value="1"/>
</dbReference>
<evidence type="ECO:0000256" key="5">
    <source>
        <dbReference type="ARBA" id="ARBA00023136"/>
    </source>
</evidence>
<keyword evidence="2" id="KW-1003">Cell membrane</keyword>
<gene>
    <name evidence="9" type="ORF">HNR05_001854</name>
</gene>
<evidence type="ECO:0000256" key="6">
    <source>
        <dbReference type="SAM" id="Phobius"/>
    </source>
</evidence>
<keyword evidence="4 6" id="KW-1133">Transmembrane helix</keyword>
<evidence type="ECO:0000313" key="9">
    <source>
        <dbReference type="EMBL" id="NYJ20063.1"/>
    </source>
</evidence>
<comment type="subcellular location">
    <subcellularLocation>
        <location evidence="1">Cell membrane</location>
        <topology evidence="1">Multi-pass membrane protein</topology>
    </subcellularLocation>
</comment>
<evidence type="ECO:0000256" key="1">
    <source>
        <dbReference type="ARBA" id="ARBA00004651"/>
    </source>
</evidence>
<proteinExistence type="predicted"/>
<feature type="domain" description="SHOCT" evidence="7">
    <location>
        <begin position="103"/>
        <end position="130"/>
    </location>
</feature>
<dbReference type="AlphaFoldDB" id="A0A7Z0J6L3"/>
<evidence type="ECO:0000256" key="3">
    <source>
        <dbReference type="ARBA" id="ARBA00022692"/>
    </source>
</evidence>
<dbReference type="Proteomes" id="UP000537260">
    <property type="component" value="Unassembled WGS sequence"/>
</dbReference>
<sequence length="132" mass="15077">MKIMGFWANFWDVIGWFLWAFVFIAYLMALFSIIGDLFRDRELNGWWKALWIIFLIFVPFLTALVYLIARGRGMAERQNRDVAQAQAAAESYIRTVASPSPTEEIAKAKALFDNGTLTEAEFHHLKAKALAG</sequence>
<evidence type="ECO:0000256" key="2">
    <source>
        <dbReference type="ARBA" id="ARBA00022475"/>
    </source>
</evidence>
<dbReference type="EMBL" id="JACCFM010000001">
    <property type="protein sequence ID" value="NYJ20063.1"/>
    <property type="molecule type" value="Genomic_DNA"/>
</dbReference>
<organism evidence="9 10">
    <name type="scientific">Glaciibacter psychrotolerans</name>
    <dbReference type="NCBI Taxonomy" id="670054"/>
    <lineage>
        <taxon>Bacteria</taxon>
        <taxon>Bacillati</taxon>
        <taxon>Actinomycetota</taxon>
        <taxon>Actinomycetes</taxon>
        <taxon>Micrococcales</taxon>
        <taxon>Microbacteriaceae</taxon>
        <taxon>Glaciibacter</taxon>
    </lineage>
</organism>
<evidence type="ECO:0000259" key="8">
    <source>
        <dbReference type="Pfam" id="PF13396"/>
    </source>
</evidence>
<evidence type="ECO:0000256" key="4">
    <source>
        <dbReference type="ARBA" id="ARBA00022989"/>
    </source>
</evidence>
<comment type="caution">
    <text evidence="9">The sequence shown here is derived from an EMBL/GenBank/DDBJ whole genome shotgun (WGS) entry which is preliminary data.</text>
</comment>
<feature type="transmembrane region" description="Helical" evidence="6">
    <location>
        <begin position="12"/>
        <end position="34"/>
    </location>
</feature>
<feature type="transmembrane region" description="Helical" evidence="6">
    <location>
        <begin position="46"/>
        <end position="69"/>
    </location>
</feature>
<evidence type="ECO:0000259" key="7">
    <source>
        <dbReference type="Pfam" id="PF09851"/>
    </source>
</evidence>
<dbReference type="GO" id="GO:0005886">
    <property type="term" value="C:plasma membrane"/>
    <property type="evidence" value="ECO:0007669"/>
    <property type="project" value="UniProtKB-SubCell"/>
</dbReference>
<dbReference type="InterPro" id="IPR018649">
    <property type="entry name" value="SHOCT"/>
</dbReference>
<keyword evidence="5 6" id="KW-0472">Membrane</keyword>
<reference evidence="9 10" key="1">
    <citation type="submission" date="2020-07" db="EMBL/GenBank/DDBJ databases">
        <title>Sequencing the genomes of 1000 actinobacteria strains.</title>
        <authorList>
            <person name="Klenk H.-P."/>
        </authorList>
    </citation>
    <scope>NUCLEOTIDE SEQUENCE [LARGE SCALE GENOMIC DNA]</scope>
    <source>
        <strain evidence="9 10">LI1</strain>
    </source>
</reference>
<protein>
    <recommendedName>
        <fullName evidence="11">SHOCT domain-containing protein</fullName>
    </recommendedName>
</protein>
<dbReference type="Pfam" id="PF09851">
    <property type="entry name" value="SHOCT"/>
    <property type="match status" value="1"/>
</dbReference>
<accession>A0A7Z0J6L3</accession>
<name>A0A7Z0J6L3_9MICO</name>